<dbReference type="InterPro" id="IPR012223">
    <property type="entry name" value="TEII"/>
</dbReference>
<dbReference type="Pfam" id="PF00975">
    <property type="entry name" value="Thioesterase"/>
    <property type="match status" value="1"/>
</dbReference>
<dbReference type="SUPFAM" id="SSF53474">
    <property type="entry name" value="alpha/beta-Hydrolases"/>
    <property type="match status" value="1"/>
</dbReference>
<dbReference type="RefSeq" id="WP_131125538.1">
    <property type="nucleotide sequence ID" value="NZ_SIXH01000390.1"/>
</dbReference>
<gene>
    <name evidence="4" type="ORF">EYS09_29790</name>
</gene>
<dbReference type="SMART" id="SM00824">
    <property type="entry name" value="PKS_TE"/>
    <property type="match status" value="1"/>
</dbReference>
<sequence>MDGKWLTGPDAGRDAGARLFCLPYAGGGAAAYRDWPGLFPGGIQVCPVELPGRGRRLVETPYSRLRPLVAALADALRPAMDRPYALFGHSMGALVAYELTRALRDRGLPQPSHLIVSGAAAPGTRRARPVMHNATDDEMRDELRVLNGTPGELLENAELMELMLPTLRADFSVLETYVYREAPPLDVPLTVLGGTADPSVEISALQGWRDRTTTGSRLRLIAGDHFFLHSAAAEVIAAVRDALAAEPSTTP</sequence>
<evidence type="ECO:0000313" key="5">
    <source>
        <dbReference type="Proteomes" id="UP000292452"/>
    </source>
</evidence>
<accession>A0A4Q9HMP5</accession>
<dbReference type="EMBL" id="SIXH01000390">
    <property type="protein sequence ID" value="TBO56088.1"/>
    <property type="molecule type" value="Genomic_DNA"/>
</dbReference>
<evidence type="ECO:0000313" key="4">
    <source>
        <dbReference type="EMBL" id="TBO56088.1"/>
    </source>
</evidence>
<keyword evidence="5" id="KW-1185">Reference proteome</keyword>
<evidence type="ECO:0000256" key="2">
    <source>
        <dbReference type="ARBA" id="ARBA00022801"/>
    </source>
</evidence>
<protein>
    <submittedName>
        <fullName evidence="4">Thioesterase</fullName>
    </submittedName>
</protein>
<dbReference type="InterPro" id="IPR001031">
    <property type="entry name" value="Thioesterase"/>
</dbReference>
<dbReference type="InterPro" id="IPR029058">
    <property type="entry name" value="AB_hydrolase_fold"/>
</dbReference>
<keyword evidence="2" id="KW-0378">Hydrolase</keyword>
<dbReference type="Gene3D" id="3.40.50.1820">
    <property type="entry name" value="alpha/beta hydrolase"/>
    <property type="match status" value="1"/>
</dbReference>
<evidence type="ECO:0000259" key="3">
    <source>
        <dbReference type="SMART" id="SM00824"/>
    </source>
</evidence>
<feature type="domain" description="Thioesterase TesA-like" evidence="3">
    <location>
        <begin position="20"/>
        <end position="243"/>
    </location>
</feature>
<comment type="similarity">
    <text evidence="1">Belongs to the thioesterase family.</text>
</comment>
<dbReference type="PANTHER" id="PTHR11487">
    <property type="entry name" value="THIOESTERASE"/>
    <property type="match status" value="1"/>
</dbReference>
<dbReference type="Proteomes" id="UP000292452">
    <property type="component" value="Unassembled WGS sequence"/>
</dbReference>
<organism evidence="4 5">
    <name type="scientific">Streptomyces kasugaensis</name>
    <dbReference type="NCBI Taxonomy" id="1946"/>
    <lineage>
        <taxon>Bacteria</taxon>
        <taxon>Bacillati</taxon>
        <taxon>Actinomycetota</taxon>
        <taxon>Actinomycetes</taxon>
        <taxon>Kitasatosporales</taxon>
        <taxon>Streptomycetaceae</taxon>
        <taxon>Streptomyces</taxon>
    </lineage>
</organism>
<dbReference type="GO" id="GO:0008610">
    <property type="term" value="P:lipid biosynthetic process"/>
    <property type="evidence" value="ECO:0007669"/>
    <property type="project" value="TreeGrafter"/>
</dbReference>
<evidence type="ECO:0000256" key="1">
    <source>
        <dbReference type="ARBA" id="ARBA00007169"/>
    </source>
</evidence>
<dbReference type="PANTHER" id="PTHR11487:SF0">
    <property type="entry name" value="S-ACYL FATTY ACID SYNTHASE THIOESTERASE, MEDIUM CHAIN"/>
    <property type="match status" value="1"/>
</dbReference>
<dbReference type="InterPro" id="IPR020802">
    <property type="entry name" value="TesA-like"/>
</dbReference>
<name>A0A4Q9HMP5_STRKA</name>
<proteinExistence type="inferred from homology"/>
<reference evidence="4 5" key="1">
    <citation type="submission" date="2019-02" db="EMBL/GenBank/DDBJ databases">
        <title>Draft Genome Sequence of Streptomyces sp. AM-2504, identified by 16S rRNA comparative analysis as a Streptomyces Kasugaensis strain.</title>
        <authorList>
            <person name="Napolioni V."/>
            <person name="Giuliodori A.M."/>
            <person name="Spurio R."/>
            <person name="Fabbretti A."/>
        </authorList>
    </citation>
    <scope>NUCLEOTIDE SEQUENCE [LARGE SCALE GENOMIC DNA]</scope>
    <source>
        <strain evidence="4 5">AM-2504</strain>
    </source>
</reference>
<dbReference type="GO" id="GO:0016787">
    <property type="term" value="F:hydrolase activity"/>
    <property type="evidence" value="ECO:0007669"/>
    <property type="project" value="UniProtKB-KW"/>
</dbReference>
<dbReference type="AlphaFoldDB" id="A0A4Q9HMP5"/>
<comment type="caution">
    <text evidence="4">The sequence shown here is derived from an EMBL/GenBank/DDBJ whole genome shotgun (WGS) entry which is preliminary data.</text>
</comment>